<feature type="region of interest" description="Disordered" evidence="1">
    <location>
        <begin position="309"/>
        <end position="344"/>
    </location>
</feature>
<feature type="compositionally biased region" description="Low complexity" evidence="1">
    <location>
        <begin position="318"/>
        <end position="336"/>
    </location>
</feature>
<feature type="compositionally biased region" description="Acidic residues" evidence="1">
    <location>
        <begin position="555"/>
        <end position="564"/>
    </location>
</feature>
<accession>A0AA38RK11</accession>
<evidence type="ECO:0000313" key="2">
    <source>
        <dbReference type="EMBL" id="KAJ9149721.1"/>
    </source>
</evidence>
<feature type="compositionally biased region" description="Polar residues" evidence="1">
    <location>
        <begin position="1"/>
        <end position="10"/>
    </location>
</feature>
<sequence length="775" mass="87022">MATTSQQRSIRSGGDCPDDMAQASTSTPRAMHQSEVPPQVPVRRRPTPRHPIPSMQAAFSESLEEATKGPVVQKPTLRCGDAKARREALLDQAKDDPAPAEAWRHRPGQQCHELRRLVAQISFGVYLLLEGMANNKVDVISILQSHIDEVDEFLETTLEDMALATRDLQERLELLCLPLDNMEVFEKMLEDRTFRLQIVTGNEAIEHIVSRTTTALLQTAQDVAEGLKSTQEFTVYLAEQDQRPWRYERPDVESIYEAMKGNADGWYNAFLELQDKGNALNVLIVKLNGVVAEMERRAGEVSRRTRFSIQPYTGPLHSPRSSQSSTSTITAAESPPSRIPDAPPRLSLRLSSIIKNRSSVSSYFDISGKRDTAFISSKEVPPNIAELQEPAHIEPQVKPQAELQAEPQAELVRAALPTEEHEAGAAEEHKEPEELEVAVLPTLEPKTYQPPTPTSRKTPVTRQEAVISRSLVTLDGGGSRPEAESPRISITASPRPDTPPKDVGEEEPVYILQPRTYTPQPPPPLPSPRIHDAPPRQSRDHLTPKIAEHEWQPEQPEEEVEEREPETQPKQRTSLRQRVSLKTTPPESILVPPPRSRDRQPQRQASPAHASPHIYQGPDSAYASDFERQAVNSMVSMDSTLIDISPPSFQRPALIPSPHSDQQFFRPVQASPHSPLQQRPHTSHTVTPRHPTYQQQHQRNVPSRMGMSMMSNSTTMTAQTGQTVKKKRSAFGWLKKAFSLDEEERAEFEAKKNQQVHNPYYDARSPKFLDGKRIR</sequence>
<name>A0AA38RK11_9PEZI</name>
<keyword evidence="3" id="KW-1185">Reference proteome</keyword>
<dbReference type="Proteomes" id="UP001174691">
    <property type="component" value="Unassembled WGS sequence"/>
</dbReference>
<evidence type="ECO:0000313" key="3">
    <source>
        <dbReference type="Proteomes" id="UP001174691"/>
    </source>
</evidence>
<feature type="region of interest" description="Disordered" evidence="1">
    <location>
        <begin position="420"/>
        <end position="620"/>
    </location>
</feature>
<evidence type="ECO:0000256" key="1">
    <source>
        <dbReference type="SAM" id="MobiDB-lite"/>
    </source>
</evidence>
<dbReference type="EMBL" id="JANBVN010000076">
    <property type="protein sequence ID" value="KAJ9149721.1"/>
    <property type="molecule type" value="Genomic_DNA"/>
</dbReference>
<dbReference type="AlphaFoldDB" id="A0AA38RK11"/>
<gene>
    <name evidence="2" type="ORF">NKR19_g5498</name>
</gene>
<organism evidence="2 3">
    <name type="scientific">Coniochaeta hoffmannii</name>
    <dbReference type="NCBI Taxonomy" id="91930"/>
    <lineage>
        <taxon>Eukaryota</taxon>
        <taxon>Fungi</taxon>
        <taxon>Dikarya</taxon>
        <taxon>Ascomycota</taxon>
        <taxon>Pezizomycotina</taxon>
        <taxon>Sordariomycetes</taxon>
        <taxon>Sordariomycetidae</taxon>
        <taxon>Coniochaetales</taxon>
        <taxon>Coniochaetaceae</taxon>
        <taxon>Coniochaeta</taxon>
    </lineage>
</organism>
<feature type="compositionally biased region" description="Basic and acidic residues" evidence="1">
    <location>
        <begin position="764"/>
        <end position="775"/>
    </location>
</feature>
<feature type="region of interest" description="Disordered" evidence="1">
    <location>
        <begin position="669"/>
        <end position="701"/>
    </location>
</feature>
<feature type="region of interest" description="Disordered" evidence="1">
    <location>
        <begin position="1"/>
        <end position="53"/>
    </location>
</feature>
<protein>
    <submittedName>
        <fullName evidence="2">Uncharacterized protein</fullName>
    </submittedName>
</protein>
<feature type="region of interest" description="Disordered" evidence="1">
    <location>
        <begin position="744"/>
        <end position="775"/>
    </location>
</feature>
<comment type="caution">
    <text evidence="2">The sequence shown here is derived from an EMBL/GenBank/DDBJ whole genome shotgun (WGS) entry which is preliminary data.</text>
</comment>
<proteinExistence type="predicted"/>
<feature type="compositionally biased region" description="Basic and acidic residues" evidence="1">
    <location>
        <begin position="529"/>
        <end position="552"/>
    </location>
</feature>
<reference evidence="2" key="1">
    <citation type="submission" date="2022-07" db="EMBL/GenBank/DDBJ databases">
        <title>Fungi with potential for degradation of polypropylene.</title>
        <authorList>
            <person name="Gostincar C."/>
        </authorList>
    </citation>
    <scope>NUCLEOTIDE SEQUENCE</scope>
    <source>
        <strain evidence="2">EXF-13287</strain>
    </source>
</reference>
<feature type="compositionally biased region" description="Polar residues" evidence="1">
    <location>
        <begin position="671"/>
        <end position="701"/>
    </location>
</feature>
<feature type="compositionally biased region" description="Basic and acidic residues" evidence="1">
    <location>
        <begin position="420"/>
        <end position="432"/>
    </location>
</feature>
<feature type="compositionally biased region" description="Polar residues" evidence="1">
    <location>
        <begin position="570"/>
        <end position="586"/>
    </location>
</feature>